<sequence>MLSLVENRRKRHHKKHRRRRRRFEHFEQQSVEFDYTKTSLEILQSLIRDRHRWSLAAWSMSKLVHDGRNVMSAVFWPAVWEGVWSLARLDLPRMRVQFQNQTWTDPGALLEALEQTVGALWSRWVFVFLNQATMYDVFACVSKDVEHAFGAQLCGGDSPVHMHIHATDDELRLDIIKLFEIRQRTHTPRKLEQPRRVSTLYRITFFPEMKIHLDWKYE</sequence>
<evidence type="ECO:0000313" key="1">
    <source>
        <dbReference type="EMBL" id="QHS93303.1"/>
    </source>
</evidence>
<reference evidence="1" key="1">
    <citation type="journal article" date="2020" name="Nature">
        <title>Giant virus diversity and host interactions through global metagenomics.</title>
        <authorList>
            <person name="Schulz F."/>
            <person name="Roux S."/>
            <person name="Paez-Espino D."/>
            <person name="Jungbluth S."/>
            <person name="Walsh D.A."/>
            <person name="Denef V.J."/>
            <person name="McMahon K.D."/>
            <person name="Konstantinidis K.T."/>
            <person name="Eloe-Fadrosh E.A."/>
            <person name="Kyrpides N.C."/>
            <person name="Woyke T."/>
        </authorList>
    </citation>
    <scope>NUCLEOTIDE SEQUENCE</scope>
    <source>
        <strain evidence="1">GVMAG-M-3300017989-17</strain>
    </source>
</reference>
<organism evidence="1">
    <name type="scientific">viral metagenome</name>
    <dbReference type="NCBI Taxonomy" id="1070528"/>
    <lineage>
        <taxon>unclassified sequences</taxon>
        <taxon>metagenomes</taxon>
        <taxon>organismal metagenomes</taxon>
    </lineage>
</organism>
<dbReference type="EMBL" id="MN739202">
    <property type="protein sequence ID" value="QHS93303.1"/>
    <property type="molecule type" value="Genomic_DNA"/>
</dbReference>
<name>A0A6C0BPX0_9ZZZZ</name>
<dbReference type="AlphaFoldDB" id="A0A6C0BPX0"/>
<protein>
    <submittedName>
        <fullName evidence="1">Uncharacterized protein</fullName>
    </submittedName>
</protein>
<proteinExistence type="predicted"/>
<accession>A0A6C0BPX0</accession>